<dbReference type="InterPro" id="IPR019382">
    <property type="entry name" value="eIF3l"/>
</dbReference>
<dbReference type="GO" id="GO:0003743">
    <property type="term" value="F:translation initiation factor activity"/>
    <property type="evidence" value="ECO:0007669"/>
    <property type="project" value="UniProtKB-UniRule"/>
</dbReference>
<comment type="similarity">
    <text evidence="4">Belongs to the eIF-3 subunit L family.</text>
</comment>
<evidence type="ECO:0000313" key="5">
    <source>
        <dbReference type="Proteomes" id="UP000887565"/>
    </source>
</evidence>
<dbReference type="Proteomes" id="UP000887565">
    <property type="component" value="Unplaced"/>
</dbReference>
<evidence type="ECO:0000313" key="6">
    <source>
        <dbReference type="WBParaSite" id="nRc.2.0.1.t22600-RA"/>
    </source>
</evidence>
<keyword evidence="3 4" id="KW-0648">Protein biosynthesis</keyword>
<comment type="function">
    <text evidence="4">Component of the eukaryotic translation initiation factor 3 (eIF-3) complex, which is involved in protein synthesis of a specialized repertoire of mRNAs and, together with other initiation factors, stimulates binding of mRNA and methionyl-tRNAi to the 40S ribosome. The eIF-3 complex specifically targets and initiates translation of a subset of mRNAs involved in cell proliferation.</text>
</comment>
<dbReference type="PANTHER" id="PTHR13242:SF0">
    <property type="entry name" value="EUKARYOTIC TRANSLATION INITIATION FACTOR 3 SUBUNIT L"/>
    <property type="match status" value="1"/>
</dbReference>
<proteinExistence type="inferred from homology"/>
<reference evidence="6" key="1">
    <citation type="submission" date="2022-11" db="UniProtKB">
        <authorList>
            <consortium name="WormBaseParasite"/>
        </authorList>
    </citation>
    <scope>IDENTIFICATION</scope>
</reference>
<dbReference type="OMA" id="AGWFIRN"/>
<keyword evidence="1 4" id="KW-0963">Cytoplasm</keyword>
<dbReference type="GO" id="GO:0016282">
    <property type="term" value="C:eukaryotic 43S preinitiation complex"/>
    <property type="evidence" value="ECO:0007669"/>
    <property type="project" value="UniProtKB-UniRule"/>
</dbReference>
<evidence type="ECO:0000256" key="4">
    <source>
        <dbReference type="HAMAP-Rule" id="MF_03011"/>
    </source>
</evidence>
<protein>
    <recommendedName>
        <fullName evidence="4">Eukaryotic translation initiation factor 3 subunit L</fullName>
        <shortName evidence="4">eIF3l</shortName>
    </recommendedName>
</protein>
<dbReference type="Pfam" id="PF10255">
    <property type="entry name" value="Paf67"/>
    <property type="match status" value="1"/>
</dbReference>
<keyword evidence="2 4" id="KW-0396">Initiation factor</keyword>
<sequence length="492" mass="58181">PEEVCEYLRYFKRCVREQNVHEIQNLYDFGFTDLTERYYREKLWPDEDRVRMIIPDDQDTNFFMILYKELYYRYLYGKIPRGPSLEHRWNSFQNYQALFSYILNPTEPVKLDLPNQWLWDIIDEFVYQFQSFCQYKSSVNKRTKEEIEDLKTMDEQLWNLYPVLNILYSLVSKSQINLQLRAALDGEDVSDSLTEFGSHPLYYRLGYFSLIGLCRLHVLLGDYFQALKTIENLQFNAQEIYNSVPTCSVALHYYVGFCHMMARRYQETVQLFVACLMFIQRTRGIQYQQQQKSWQYDITSKTADQMYNLLAICLILQPQRIDESVQSQLNEKFSEKMNRMGRGELSDFESAFQMGCPKFLLPTVPSYDVTTNFSKEPSALQCRVFMEEVKQQITIPILRGFLKLYTTLPVSKLSSFVEIKEEDLISGLLSFKHKMYDASKADSDMINVADTKVARRYGEYFVKHIQKLMELNKTLSRINVGGRKEQIGGPKK</sequence>
<name>A0A915JA07_ROMCU</name>
<dbReference type="WBParaSite" id="nRc.2.0.1.t22600-RA">
    <property type="protein sequence ID" value="nRc.2.0.1.t22600-RA"/>
    <property type="gene ID" value="nRc.2.0.1.g22600"/>
</dbReference>
<evidence type="ECO:0000256" key="1">
    <source>
        <dbReference type="ARBA" id="ARBA00022490"/>
    </source>
</evidence>
<comment type="subcellular location">
    <subcellularLocation>
        <location evidence="4">Cytoplasm</location>
    </subcellularLocation>
</comment>
<evidence type="ECO:0000256" key="3">
    <source>
        <dbReference type="ARBA" id="ARBA00022917"/>
    </source>
</evidence>
<dbReference type="GO" id="GO:0033290">
    <property type="term" value="C:eukaryotic 48S preinitiation complex"/>
    <property type="evidence" value="ECO:0007669"/>
    <property type="project" value="UniProtKB-UniRule"/>
</dbReference>
<dbReference type="GO" id="GO:0005852">
    <property type="term" value="C:eukaryotic translation initiation factor 3 complex"/>
    <property type="evidence" value="ECO:0007669"/>
    <property type="project" value="UniProtKB-UniRule"/>
</dbReference>
<organism evidence="5 6">
    <name type="scientific">Romanomermis culicivorax</name>
    <name type="common">Nematode worm</name>
    <dbReference type="NCBI Taxonomy" id="13658"/>
    <lineage>
        <taxon>Eukaryota</taxon>
        <taxon>Metazoa</taxon>
        <taxon>Ecdysozoa</taxon>
        <taxon>Nematoda</taxon>
        <taxon>Enoplea</taxon>
        <taxon>Dorylaimia</taxon>
        <taxon>Mermithida</taxon>
        <taxon>Mermithoidea</taxon>
        <taxon>Mermithidae</taxon>
        <taxon>Romanomermis</taxon>
    </lineage>
</organism>
<dbReference type="AlphaFoldDB" id="A0A915JA07"/>
<dbReference type="HAMAP" id="MF_03011">
    <property type="entry name" value="eIF3l"/>
    <property type="match status" value="1"/>
</dbReference>
<dbReference type="GO" id="GO:0001732">
    <property type="term" value="P:formation of cytoplasmic translation initiation complex"/>
    <property type="evidence" value="ECO:0007669"/>
    <property type="project" value="UniProtKB-UniRule"/>
</dbReference>
<accession>A0A915JA07</accession>
<evidence type="ECO:0000256" key="2">
    <source>
        <dbReference type="ARBA" id="ARBA00022540"/>
    </source>
</evidence>
<comment type="subunit">
    <text evidence="4">Component of the eukaryotic translation initiation factor 3 (eIF-3) complex.</text>
</comment>
<dbReference type="PANTHER" id="PTHR13242">
    <property type="entry name" value="EUKARYOTIC TRANSLATION INITIATION FACTOR 3"/>
    <property type="match status" value="1"/>
</dbReference>
<keyword evidence="5" id="KW-1185">Reference proteome</keyword>